<reference evidence="7 8" key="1">
    <citation type="submission" date="2018-05" db="EMBL/GenBank/DDBJ databases">
        <title>Genomic Encyclopedia of Type Strains, Phase IV (KMG-IV): sequencing the most valuable type-strain genomes for metagenomic binning, comparative biology and taxonomic classification.</title>
        <authorList>
            <person name="Goeker M."/>
        </authorList>
    </citation>
    <scope>NUCLEOTIDE SEQUENCE [LARGE SCALE GENOMIC DNA]</scope>
    <source>
        <strain evidence="7 8">DSM 6462</strain>
    </source>
</reference>
<dbReference type="RefSeq" id="WP_110375078.1">
    <property type="nucleotide sequence ID" value="NZ_JAHBRY010000001.1"/>
</dbReference>
<dbReference type="PANTHER" id="PTHR36570">
    <property type="entry name" value="DISULFIDE BOND FORMATION PROTEIN B"/>
    <property type="match status" value="1"/>
</dbReference>
<evidence type="ECO:0000256" key="3">
    <source>
        <dbReference type="ARBA" id="ARBA00022692"/>
    </source>
</evidence>
<dbReference type="Pfam" id="PF02600">
    <property type="entry name" value="DsbB"/>
    <property type="match status" value="1"/>
</dbReference>
<feature type="transmembrane region" description="Helical" evidence="6">
    <location>
        <begin position="47"/>
        <end position="62"/>
    </location>
</feature>
<evidence type="ECO:0000256" key="5">
    <source>
        <dbReference type="ARBA" id="ARBA00023136"/>
    </source>
</evidence>
<dbReference type="PANTHER" id="PTHR36570:SF3">
    <property type="entry name" value="DISULFIDE BOND FORMATION PROTEIN B"/>
    <property type="match status" value="1"/>
</dbReference>
<dbReference type="Proteomes" id="UP000248021">
    <property type="component" value="Unassembled WGS sequence"/>
</dbReference>
<evidence type="ECO:0000313" key="8">
    <source>
        <dbReference type="Proteomes" id="UP000248021"/>
    </source>
</evidence>
<dbReference type="GO" id="GO:0006457">
    <property type="term" value="P:protein folding"/>
    <property type="evidence" value="ECO:0007669"/>
    <property type="project" value="InterPro"/>
</dbReference>
<keyword evidence="2" id="KW-1003">Cell membrane</keyword>
<keyword evidence="8" id="KW-1185">Reference proteome</keyword>
<comment type="subcellular location">
    <subcellularLocation>
        <location evidence="1">Cell membrane</location>
        <topology evidence="1">Multi-pass membrane protein</topology>
    </subcellularLocation>
</comment>
<protein>
    <submittedName>
        <fullName evidence="7">Disulfide bond formation protein DsbB</fullName>
    </submittedName>
</protein>
<dbReference type="GO" id="GO:0015035">
    <property type="term" value="F:protein-disulfide reductase activity"/>
    <property type="evidence" value="ECO:0007669"/>
    <property type="project" value="InterPro"/>
</dbReference>
<keyword evidence="5 6" id="KW-0472">Membrane</keyword>
<accession>A0A2V3U7J4</accession>
<proteinExistence type="predicted"/>
<sequence length="170" mass="18720">MVLLSRPRLVALAILVLCVALIGGAYYFEYGLGLMPCELCLKQRQPYYFAMPVAAVLALLPDTRRDRLFRSLRWIGFGLLAVAFLYNAGLGVYHSGAEWHFWQGPADCTGPMNNNVGLNDFLKNLQSTRVVRCDEAAWRFLGVSLAGWSALASLGLALLALGGLVKLRKN</sequence>
<evidence type="ECO:0000256" key="6">
    <source>
        <dbReference type="SAM" id="Phobius"/>
    </source>
</evidence>
<dbReference type="Gene3D" id="1.20.1550.10">
    <property type="entry name" value="DsbB-like"/>
    <property type="match status" value="1"/>
</dbReference>
<dbReference type="InterPro" id="IPR003752">
    <property type="entry name" value="DiS_bond_form_DsbB/BdbC"/>
</dbReference>
<dbReference type="SUPFAM" id="SSF158442">
    <property type="entry name" value="DsbB-like"/>
    <property type="match status" value="1"/>
</dbReference>
<evidence type="ECO:0000256" key="2">
    <source>
        <dbReference type="ARBA" id="ARBA00022475"/>
    </source>
</evidence>
<dbReference type="PIRSF" id="PIRSF033913">
    <property type="entry name" value="S-S_format_DsbB"/>
    <property type="match status" value="1"/>
</dbReference>
<dbReference type="GO" id="GO:0005886">
    <property type="term" value="C:plasma membrane"/>
    <property type="evidence" value="ECO:0007669"/>
    <property type="project" value="UniProtKB-SubCell"/>
</dbReference>
<gene>
    <name evidence="7" type="ORF">C7450_105394</name>
</gene>
<name>A0A2V3U7J4_9HYPH</name>
<dbReference type="InterPro" id="IPR023380">
    <property type="entry name" value="DsbB-like_sf"/>
</dbReference>
<feature type="transmembrane region" description="Helical" evidence="6">
    <location>
        <begin position="74"/>
        <end position="93"/>
    </location>
</feature>
<evidence type="ECO:0000256" key="4">
    <source>
        <dbReference type="ARBA" id="ARBA00022989"/>
    </source>
</evidence>
<feature type="transmembrane region" description="Helical" evidence="6">
    <location>
        <begin position="145"/>
        <end position="165"/>
    </location>
</feature>
<dbReference type="InterPro" id="IPR050183">
    <property type="entry name" value="DsbB"/>
</dbReference>
<feature type="transmembrane region" description="Helical" evidence="6">
    <location>
        <begin position="9"/>
        <end position="27"/>
    </location>
</feature>
<organism evidence="7 8">
    <name type="scientific">Chelatococcus asaccharovorans</name>
    <dbReference type="NCBI Taxonomy" id="28210"/>
    <lineage>
        <taxon>Bacteria</taxon>
        <taxon>Pseudomonadati</taxon>
        <taxon>Pseudomonadota</taxon>
        <taxon>Alphaproteobacteria</taxon>
        <taxon>Hyphomicrobiales</taxon>
        <taxon>Chelatococcaceae</taxon>
        <taxon>Chelatococcus</taxon>
    </lineage>
</organism>
<comment type="caution">
    <text evidence="7">The sequence shown here is derived from an EMBL/GenBank/DDBJ whole genome shotgun (WGS) entry which is preliminary data.</text>
</comment>
<keyword evidence="3 6" id="KW-0812">Transmembrane</keyword>
<dbReference type="EMBL" id="QJJK01000005">
    <property type="protein sequence ID" value="PXW59045.1"/>
    <property type="molecule type" value="Genomic_DNA"/>
</dbReference>
<evidence type="ECO:0000256" key="1">
    <source>
        <dbReference type="ARBA" id="ARBA00004651"/>
    </source>
</evidence>
<dbReference type="AlphaFoldDB" id="A0A2V3U7J4"/>
<dbReference type="InterPro" id="IPR024199">
    <property type="entry name" value="Uncharacterised_DsbB"/>
</dbReference>
<evidence type="ECO:0000313" key="7">
    <source>
        <dbReference type="EMBL" id="PXW59045.1"/>
    </source>
</evidence>
<dbReference type="OrthoDB" id="9808637at2"/>
<keyword evidence="4 6" id="KW-1133">Transmembrane helix</keyword>